<evidence type="ECO:0000313" key="1">
    <source>
        <dbReference type="EMBL" id="KXT09112.1"/>
    </source>
</evidence>
<name>A0A139I3G7_9PEZI</name>
<evidence type="ECO:0000313" key="2">
    <source>
        <dbReference type="Proteomes" id="UP000073492"/>
    </source>
</evidence>
<organism evidence="1 2">
    <name type="scientific">Pseudocercospora musae</name>
    <dbReference type="NCBI Taxonomy" id="113226"/>
    <lineage>
        <taxon>Eukaryota</taxon>
        <taxon>Fungi</taxon>
        <taxon>Dikarya</taxon>
        <taxon>Ascomycota</taxon>
        <taxon>Pezizomycotina</taxon>
        <taxon>Dothideomycetes</taxon>
        <taxon>Dothideomycetidae</taxon>
        <taxon>Mycosphaerellales</taxon>
        <taxon>Mycosphaerellaceae</taxon>
        <taxon>Pseudocercospora</taxon>
    </lineage>
</organism>
<accession>A0A139I3G7</accession>
<sequence>MSWYLSFNFTPPYTTIPSSVNFIPQPREILMPAKKKTYVTIEIAETTKIANRRAEQKQVQIDPELLGKTIYNGASDHVCNMWQLGEGEAICHLSRSSWNDVVTMGQSNEHILANPHHSLQSYTVRAATSGDTFSNGSTAERKAP</sequence>
<reference evidence="1 2" key="1">
    <citation type="submission" date="2015-07" db="EMBL/GenBank/DDBJ databases">
        <title>Comparative genomics of the Sigatoka disease complex on banana suggests a link between parallel evolutionary changes in Pseudocercospora fijiensis and Pseudocercospora eumusae and increased virulence on the banana host.</title>
        <authorList>
            <person name="Chang T.-C."/>
            <person name="Salvucci A."/>
            <person name="Crous P.W."/>
            <person name="Stergiopoulos I."/>
        </authorList>
    </citation>
    <scope>NUCLEOTIDE SEQUENCE [LARGE SCALE GENOMIC DNA]</scope>
    <source>
        <strain evidence="1 2">CBS 116634</strain>
    </source>
</reference>
<protein>
    <submittedName>
        <fullName evidence="1">Uncharacterized protein</fullName>
    </submittedName>
</protein>
<dbReference type="AlphaFoldDB" id="A0A139I3G7"/>
<comment type="caution">
    <text evidence="1">The sequence shown here is derived from an EMBL/GenBank/DDBJ whole genome shotgun (WGS) entry which is preliminary data.</text>
</comment>
<proteinExistence type="predicted"/>
<dbReference type="Proteomes" id="UP000073492">
    <property type="component" value="Unassembled WGS sequence"/>
</dbReference>
<dbReference type="EMBL" id="LFZO01000372">
    <property type="protein sequence ID" value="KXT09112.1"/>
    <property type="molecule type" value="Genomic_DNA"/>
</dbReference>
<gene>
    <name evidence="1" type="ORF">AC579_10200</name>
</gene>
<keyword evidence="2" id="KW-1185">Reference proteome</keyword>